<dbReference type="AlphaFoldDB" id="A0A160IQS1"/>
<dbReference type="RefSeq" id="WP_066398594.1">
    <property type="nucleotide sequence ID" value="NZ_CP015378.1"/>
</dbReference>
<evidence type="ECO:0000313" key="2">
    <source>
        <dbReference type="Proteomes" id="UP000076623"/>
    </source>
</evidence>
<keyword evidence="2" id="KW-1185">Reference proteome</keyword>
<dbReference type="Pfam" id="PF11042">
    <property type="entry name" value="DUF2750"/>
    <property type="match status" value="1"/>
</dbReference>
<accession>A0A160IQS1</accession>
<name>A0A160IQS1_9BACL</name>
<evidence type="ECO:0000313" key="1">
    <source>
        <dbReference type="EMBL" id="ANC78831.1"/>
    </source>
</evidence>
<dbReference type="EMBL" id="CP015378">
    <property type="protein sequence ID" value="ANC78831.1"/>
    <property type="molecule type" value="Genomic_DNA"/>
</dbReference>
<gene>
    <name evidence="1" type="ORF">ABE65_019315</name>
</gene>
<reference evidence="1 2" key="1">
    <citation type="submission" date="2016-04" db="EMBL/GenBank/DDBJ databases">
        <title>Complete genome sequence of Fictibacillus phosphorivorans G25-29, a strain toxic to nematodes.</title>
        <authorList>
            <person name="Zheng Z."/>
        </authorList>
    </citation>
    <scope>NUCLEOTIDE SEQUENCE [LARGE SCALE GENOMIC DNA]</scope>
    <source>
        <strain evidence="1 2">G25-29</strain>
    </source>
</reference>
<proteinExistence type="predicted"/>
<organism evidence="1 2">
    <name type="scientific">Fictibacillus phosphorivorans</name>
    <dbReference type="NCBI Taxonomy" id="1221500"/>
    <lineage>
        <taxon>Bacteria</taxon>
        <taxon>Bacillati</taxon>
        <taxon>Bacillota</taxon>
        <taxon>Bacilli</taxon>
        <taxon>Bacillales</taxon>
        <taxon>Fictibacillaceae</taxon>
        <taxon>Fictibacillus</taxon>
    </lineage>
</organism>
<protein>
    <recommendedName>
        <fullName evidence="3">DUF2750 domain-containing protein</fullName>
    </recommendedName>
</protein>
<evidence type="ECO:0008006" key="3">
    <source>
        <dbReference type="Google" id="ProtNLM"/>
    </source>
</evidence>
<dbReference type="InterPro" id="IPR021284">
    <property type="entry name" value="DUF2750"/>
</dbReference>
<dbReference type="KEGG" id="fpn:ABE65_019315"/>
<sequence>MKFIKKIMLNRPAEKRLVYFYSMVATDEQVWLLENKHGDLFVTEGDEDYEFLLPVWPSRSFAEMEAANLKKSYKAFNMPLSQFIDHLLVDLEEDGGAAAIFPSEKDTMVQTRKEIKEIIDQMND</sequence>
<dbReference type="Proteomes" id="UP000076623">
    <property type="component" value="Chromosome"/>
</dbReference>
<dbReference type="STRING" id="1221500.ABE65_019315"/>